<proteinExistence type="inferred from homology"/>
<reference evidence="13 14" key="1">
    <citation type="submission" date="2020-10" db="EMBL/GenBank/DDBJ databases">
        <title>Olsenella immobilis sp.nov., isolated from the mud in a fermentation cellar used for the production of Chinese strong-flavoured liquor.</title>
        <authorList>
            <person name="Lu L."/>
        </authorList>
    </citation>
    <scope>NUCLEOTIDE SEQUENCE [LARGE SCALE GENOMIC DNA]</scope>
    <source>
        <strain evidence="13 14">LZLJ-2</strain>
    </source>
</reference>
<dbReference type="GO" id="GO:0006508">
    <property type="term" value="P:proteolysis"/>
    <property type="evidence" value="ECO:0007669"/>
    <property type="project" value="UniProtKB-KW"/>
</dbReference>
<dbReference type="AlphaFoldDB" id="A0A7S7RTR4"/>
<evidence type="ECO:0000256" key="6">
    <source>
        <dbReference type="ARBA" id="ARBA00022801"/>
    </source>
</evidence>
<keyword evidence="7" id="KW-0862">Zinc</keyword>
<evidence type="ECO:0000256" key="9">
    <source>
        <dbReference type="ARBA" id="ARBA00023049"/>
    </source>
</evidence>
<protein>
    <submittedName>
        <fullName evidence="13">Site-2 protease family protein</fullName>
    </submittedName>
</protein>
<dbReference type="PANTHER" id="PTHR42837:SF2">
    <property type="entry name" value="MEMBRANE METALLOPROTEASE ARASP2, CHLOROPLASTIC-RELATED"/>
    <property type="match status" value="1"/>
</dbReference>
<gene>
    <name evidence="13" type="ORF">INP52_05245</name>
</gene>
<evidence type="ECO:0000256" key="4">
    <source>
        <dbReference type="ARBA" id="ARBA00022670"/>
    </source>
</evidence>
<keyword evidence="9" id="KW-0482">Metalloprotease</keyword>
<feature type="transmembrane region" description="Helical" evidence="11">
    <location>
        <begin position="6"/>
        <end position="24"/>
    </location>
</feature>
<feature type="transmembrane region" description="Helical" evidence="11">
    <location>
        <begin position="431"/>
        <end position="451"/>
    </location>
</feature>
<dbReference type="InterPro" id="IPR036034">
    <property type="entry name" value="PDZ_sf"/>
</dbReference>
<organism evidence="13 14">
    <name type="scientific">Thermophilibacter immobilis</name>
    <dbReference type="NCBI Taxonomy" id="2779519"/>
    <lineage>
        <taxon>Bacteria</taxon>
        <taxon>Bacillati</taxon>
        <taxon>Actinomycetota</taxon>
        <taxon>Coriobacteriia</taxon>
        <taxon>Coriobacteriales</taxon>
        <taxon>Atopobiaceae</taxon>
        <taxon>Thermophilibacter</taxon>
    </lineage>
</organism>
<evidence type="ECO:0000256" key="1">
    <source>
        <dbReference type="ARBA" id="ARBA00001947"/>
    </source>
</evidence>
<keyword evidence="10 11" id="KW-0472">Membrane</keyword>
<evidence type="ECO:0000256" key="8">
    <source>
        <dbReference type="ARBA" id="ARBA00022989"/>
    </source>
</evidence>
<dbReference type="Proteomes" id="UP000593735">
    <property type="component" value="Chromosome"/>
</dbReference>
<dbReference type="Pfam" id="PF02163">
    <property type="entry name" value="Peptidase_M50"/>
    <property type="match status" value="1"/>
</dbReference>
<feature type="transmembrane region" description="Helical" evidence="11">
    <location>
        <begin position="210"/>
        <end position="233"/>
    </location>
</feature>
<evidence type="ECO:0000256" key="2">
    <source>
        <dbReference type="ARBA" id="ARBA00004141"/>
    </source>
</evidence>
<dbReference type="EMBL" id="CP063767">
    <property type="protein sequence ID" value="QOY59850.1"/>
    <property type="molecule type" value="Genomic_DNA"/>
</dbReference>
<comment type="cofactor">
    <cofactor evidence="1">
        <name>Zn(2+)</name>
        <dbReference type="ChEBI" id="CHEBI:29105"/>
    </cofactor>
</comment>
<evidence type="ECO:0000256" key="11">
    <source>
        <dbReference type="SAM" id="Phobius"/>
    </source>
</evidence>
<comment type="subcellular location">
    <subcellularLocation>
        <location evidence="2">Membrane</location>
        <topology evidence="2">Multi-pass membrane protein</topology>
    </subcellularLocation>
</comment>
<keyword evidence="14" id="KW-1185">Reference proteome</keyword>
<sequence>MSTVASVLSAVFWGLLVLSVLVFVHEGGHYLAARAFHVRVTEFFLGLPCRWRLSRRSAKVGTEVGVTPLLLGGYTRICGMEGTADELLAAALACVMRRGRVSAADLAGELGCDTERAYGLLATLTDWAAVRPFYDAELGESPAQRDYPAAFETLARDANLLTEYDRGHDFSLLGSTAAGEPHRTGLTDGELLAHERDRTYQGVGFLKRCLMLLAGPAVNIVLAFAIVTCALMVHGVDYAANVSTLGGVEASSVADEVGLAAGDSITAVDDTSVATWDELVDALSPHLEAGEDFSLTYARDGETKTVEVDLPDGEPTEALGIYSSVATYRPTLAEAAQASVAYAGEVASFAVRLVMPQHTMEVLGQSSSIVGIAVMASDAASTGPSNLALLAAAVSMSLGFMNLLPIPPLDGGKILIEVVQLALRRPLSTRVQNAVSLVGLAFFALVFLVVVRNDVLRFVIG</sequence>
<keyword evidence="6" id="KW-0378">Hydrolase</keyword>
<evidence type="ECO:0000256" key="5">
    <source>
        <dbReference type="ARBA" id="ARBA00022692"/>
    </source>
</evidence>
<comment type="similarity">
    <text evidence="3">Belongs to the peptidase M50B family.</text>
</comment>
<evidence type="ECO:0000256" key="10">
    <source>
        <dbReference type="ARBA" id="ARBA00023136"/>
    </source>
</evidence>
<keyword evidence="4 13" id="KW-0645">Protease</keyword>
<accession>A0A7S7RTR4</accession>
<dbReference type="CDD" id="cd23081">
    <property type="entry name" value="cpPDZ_EcRseP-like"/>
    <property type="match status" value="1"/>
</dbReference>
<dbReference type="RefSeq" id="WP_194369674.1">
    <property type="nucleotide sequence ID" value="NZ_CP063767.1"/>
</dbReference>
<dbReference type="GO" id="GO:0004222">
    <property type="term" value="F:metalloendopeptidase activity"/>
    <property type="evidence" value="ECO:0007669"/>
    <property type="project" value="InterPro"/>
</dbReference>
<evidence type="ECO:0000256" key="7">
    <source>
        <dbReference type="ARBA" id="ARBA00022833"/>
    </source>
</evidence>
<keyword evidence="5 11" id="KW-0812">Transmembrane</keyword>
<evidence type="ECO:0000256" key="3">
    <source>
        <dbReference type="ARBA" id="ARBA00007931"/>
    </source>
</evidence>
<evidence type="ECO:0000313" key="13">
    <source>
        <dbReference type="EMBL" id="QOY59850.1"/>
    </source>
</evidence>
<name>A0A7S7RTR4_9ACTN</name>
<evidence type="ECO:0000313" key="14">
    <source>
        <dbReference type="Proteomes" id="UP000593735"/>
    </source>
</evidence>
<dbReference type="InterPro" id="IPR004387">
    <property type="entry name" value="Pept_M50_Zn"/>
</dbReference>
<keyword evidence="8 11" id="KW-1133">Transmembrane helix</keyword>
<dbReference type="Gene3D" id="2.30.42.10">
    <property type="match status" value="1"/>
</dbReference>
<dbReference type="SUPFAM" id="SSF50156">
    <property type="entry name" value="PDZ domain-like"/>
    <property type="match status" value="1"/>
</dbReference>
<dbReference type="KEGG" id="tio:INP52_05245"/>
<evidence type="ECO:0000259" key="12">
    <source>
        <dbReference type="Pfam" id="PF02163"/>
    </source>
</evidence>
<feature type="domain" description="Peptidase M50" evidence="12">
    <location>
        <begin position="14"/>
        <end position="445"/>
    </location>
</feature>
<dbReference type="PANTHER" id="PTHR42837">
    <property type="entry name" value="REGULATOR OF SIGMA-E PROTEASE RSEP"/>
    <property type="match status" value="1"/>
</dbReference>
<dbReference type="InterPro" id="IPR008915">
    <property type="entry name" value="Peptidase_M50"/>
</dbReference>
<feature type="transmembrane region" description="Helical" evidence="11">
    <location>
        <begin position="387"/>
        <end position="406"/>
    </location>
</feature>
<dbReference type="GO" id="GO:0016020">
    <property type="term" value="C:membrane"/>
    <property type="evidence" value="ECO:0007669"/>
    <property type="project" value="UniProtKB-SubCell"/>
</dbReference>